<organism evidence="5 6">
    <name type="scientific">Stereocaulon virgatum</name>
    <dbReference type="NCBI Taxonomy" id="373712"/>
    <lineage>
        <taxon>Eukaryota</taxon>
        <taxon>Fungi</taxon>
        <taxon>Dikarya</taxon>
        <taxon>Ascomycota</taxon>
        <taxon>Pezizomycotina</taxon>
        <taxon>Lecanoromycetes</taxon>
        <taxon>OSLEUM clade</taxon>
        <taxon>Lecanoromycetidae</taxon>
        <taxon>Lecanorales</taxon>
        <taxon>Lecanorineae</taxon>
        <taxon>Stereocaulaceae</taxon>
        <taxon>Stereocaulon</taxon>
    </lineage>
</organism>
<feature type="region of interest" description="Disordered" evidence="4">
    <location>
        <begin position="109"/>
        <end position="145"/>
    </location>
</feature>
<sequence length="145" mass="16754">MNPNPQTLCGVVVSAGKMMRAVKVRTAKQVFNNYLKKNYLVHKNHLVSDPNSSLRTGDVVKITNEKRVSRHIKHVVTEIVAPWGPGIEERPRIMSREERFEKWRVWKEGKEKRRRERREAVERGKVGAKVEGGEGKRKVEAMTAR</sequence>
<evidence type="ECO:0000256" key="3">
    <source>
        <dbReference type="ARBA" id="ARBA00023274"/>
    </source>
</evidence>
<name>A0ABR4AIL3_9LECA</name>
<reference evidence="5 6" key="1">
    <citation type="submission" date="2024-09" db="EMBL/GenBank/DDBJ databases">
        <title>Rethinking Asexuality: The Enigmatic Case of Functional Sexual Genes in Lepraria (Stereocaulaceae).</title>
        <authorList>
            <person name="Doellman M."/>
            <person name="Sun Y."/>
            <person name="Barcenas-Pena A."/>
            <person name="Lumbsch H.T."/>
            <person name="Grewe F."/>
        </authorList>
    </citation>
    <scope>NUCLEOTIDE SEQUENCE [LARGE SCALE GENOMIC DNA]</scope>
    <source>
        <strain evidence="5 6">Mercado 3170</strain>
    </source>
</reference>
<dbReference type="Pfam" id="PF00366">
    <property type="entry name" value="Ribosomal_S17"/>
    <property type="match status" value="1"/>
</dbReference>
<dbReference type="Proteomes" id="UP001590950">
    <property type="component" value="Unassembled WGS sequence"/>
</dbReference>
<evidence type="ECO:0000256" key="4">
    <source>
        <dbReference type="SAM" id="MobiDB-lite"/>
    </source>
</evidence>
<keyword evidence="3" id="KW-0687">Ribonucleoprotein</keyword>
<evidence type="ECO:0000313" key="5">
    <source>
        <dbReference type="EMBL" id="KAL2045612.1"/>
    </source>
</evidence>
<dbReference type="InterPro" id="IPR000266">
    <property type="entry name" value="Ribosomal_uS17"/>
</dbReference>
<dbReference type="InterPro" id="IPR012340">
    <property type="entry name" value="NA-bd_OB-fold"/>
</dbReference>
<evidence type="ECO:0000313" key="6">
    <source>
        <dbReference type="Proteomes" id="UP001590950"/>
    </source>
</evidence>
<dbReference type="SUPFAM" id="SSF50249">
    <property type="entry name" value="Nucleic acid-binding proteins"/>
    <property type="match status" value="1"/>
</dbReference>
<dbReference type="Gene3D" id="2.40.50.140">
    <property type="entry name" value="Nucleic acid-binding proteins"/>
    <property type="match status" value="1"/>
</dbReference>
<accession>A0ABR4AIL3</accession>
<keyword evidence="6" id="KW-1185">Reference proteome</keyword>
<feature type="compositionally biased region" description="Basic and acidic residues" evidence="4">
    <location>
        <begin position="131"/>
        <end position="145"/>
    </location>
</feature>
<keyword evidence="2" id="KW-0689">Ribosomal protein</keyword>
<protein>
    <recommendedName>
        <fullName evidence="7">Ribosomal protein S17</fullName>
    </recommendedName>
</protein>
<comment type="similarity">
    <text evidence="1">Belongs to the universal ribosomal protein uS17 family.</text>
</comment>
<feature type="compositionally biased region" description="Basic and acidic residues" evidence="4">
    <location>
        <begin position="109"/>
        <end position="125"/>
    </location>
</feature>
<evidence type="ECO:0000256" key="1">
    <source>
        <dbReference type="ARBA" id="ARBA00010254"/>
    </source>
</evidence>
<evidence type="ECO:0000256" key="2">
    <source>
        <dbReference type="ARBA" id="ARBA00022980"/>
    </source>
</evidence>
<dbReference type="EMBL" id="JBEFKJ010000006">
    <property type="protein sequence ID" value="KAL2045612.1"/>
    <property type="molecule type" value="Genomic_DNA"/>
</dbReference>
<comment type="caution">
    <text evidence="5">The sequence shown here is derived from an EMBL/GenBank/DDBJ whole genome shotgun (WGS) entry which is preliminary data.</text>
</comment>
<evidence type="ECO:0008006" key="7">
    <source>
        <dbReference type="Google" id="ProtNLM"/>
    </source>
</evidence>
<gene>
    <name evidence="5" type="ORF">N7G274_002040</name>
</gene>
<proteinExistence type="inferred from homology"/>